<comment type="caution">
    <text evidence="1">The sequence shown here is derived from an EMBL/GenBank/DDBJ whole genome shotgun (WGS) entry which is preliminary data.</text>
</comment>
<reference evidence="1 2" key="1">
    <citation type="submission" date="2014-06" db="EMBL/GenBank/DDBJ databases">
        <title>The Genome of the Aflatoxigenic Filamentous Fungus Aspergillus nomius.</title>
        <authorList>
            <person name="Moore M.G."/>
            <person name="Shannon B.M."/>
            <person name="Brian M.M."/>
        </authorList>
    </citation>
    <scope>NUCLEOTIDE SEQUENCE [LARGE SCALE GENOMIC DNA]</scope>
    <source>
        <strain evidence="1 2">NRRL 13137</strain>
    </source>
</reference>
<dbReference type="AlphaFoldDB" id="A0A0L1J3R1"/>
<name>A0A0L1J3R1_ASPN3</name>
<dbReference type="OrthoDB" id="4367324at2759"/>
<gene>
    <name evidence="1" type="ORF">ANOM_005214</name>
</gene>
<evidence type="ECO:0000313" key="1">
    <source>
        <dbReference type="EMBL" id="KNG86315.1"/>
    </source>
</evidence>
<evidence type="ECO:0000313" key="2">
    <source>
        <dbReference type="Proteomes" id="UP000037505"/>
    </source>
</evidence>
<dbReference type="Proteomes" id="UP000037505">
    <property type="component" value="Unassembled WGS sequence"/>
</dbReference>
<proteinExistence type="predicted"/>
<dbReference type="GeneID" id="26807018"/>
<dbReference type="EMBL" id="JNOM01000120">
    <property type="protein sequence ID" value="KNG86315.1"/>
    <property type="molecule type" value="Genomic_DNA"/>
</dbReference>
<keyword evidence="2" id="KW-1185">Reference proteome</keyword>
<organism evidence="1 2">
    <name type="scientific">Aspergillus nomiae NRRL (strain ATCC 15546 / NRRL 13137 / CBS 260.88 / M93)</name>
    <dbReference type="NCBI Taxonomy" id="1509407"/>
    <lineage>
        <taxon>Eukaryota</taxon>
        <taxon>Fungi</taxon>
        <taxon>Dikarya</taxon>
        <taxon>Ascomycota</taxon>
        <taxon>Pezizomycotina</taxon>
        <taxon>Eurotiomycetes</taxon>
        <taxon>Eurotiomycetidae</taxon>
        <taxon>Eurotiales</taxon>
        <taxon>Aspergillaceae</taxon>
        <taxon>Aspergillus</taxon>
        <taxon>Aspergillus subgen. Circumdati</taxon>
    </lineage>
</organism>
<accession>A0A0L1J3R1</accession>
<dbReference type="RefSeq" id="XP_015407238.1">
    <property type="nucleotide sequence ID" value="XM_015550471.1"/>
</dbReference>
<protein>
    <submittedName>
        <fullName evidence="1">Uncharacterized protein</fullName>
    </submittedName>
</protein>
<sequence length="158" mass="17980">MPSEHRARFYMLTVVSIHIDQLVRYIDDHYTRYGLFAIYEYNWFVKRINNAHFVMSPPICTTVQSSANSVSLRECLLGVSSTCLSLNGPKIIDPTAIAASYTALSPATLHGVGPRPCVSQVNFYMKQNYTRYGFIITDRELVAIRRLDRNGNLDLKKV</sequence>